<reference evidence="4" key="1">
    <citation type="submission" date="2015-05" db="EMBL/GenBank/DDBJ databases">
        <authorList>
            <person name="Fogelqvist Johan"/>
        </authorList>
    </citation>
    <scope>NUCLEOTIDE SEQUENCE [LARGE SCALE GENOMIC DNA]</scope>
</reference>
<dbReference type="GO" id="GO:0005658">
    <property type="term" value="C:alpha DNA polymerase:primase complex"/>
    <property type="evidence" value="ECO:0007669"/>
    <property type="project" value="TreeGrafter"/>
</dbReference>
<dbReference type="PANTHER" id="PTHR23061:SF12">
    <property type="entry name" value="DNA POLYMERASE ALPHA SUBUNIT B"/>
    <property type="match status" value="1"/>
</dbReference>
<accession>A0A0G4NMR1</accession>
<protein>
    <recommendedName>
        <fullName evidence="5">DNA polymerase alpha subunit B</fullName>
    </recommendedName>
</protein>
<dbReference type="FunFam" id="3.60.21.60:FF:000008">
    <property type="entry name" value="DNA polymerase alpha subunit B"/>
    <property type="match status" value="1"/>
</dbReference>
<sequence length="101" mass="10879">KLPKTGTEEGLPPGAMLDVSYLKLGEMVNVRPDLLLVPSFLPPFAKVVESVLVINPGVLSKRRGAGTYARMTLYPPSGGGDGETMVSHQVFDRARVEITKI</sequence>
<feature type="non-terminal residue" evidence="3">
    <location>
        <position position="1"/>
    </location>
</feature>
<keyword evidence="2" id="KW-0539">Nucleus</keyword>
<organism evidence="3 4">
    <name type="scientific">Verticillium longisporum</name>
    <name type="common">Verticillium dahliae var. longisporum</name>
    <dbReference type="NCBI Taxonomy" id="100787"/>
    <lineage>
        <taxon>Eukaryota</taxon>
        <taxon>Fungi</taxon>
        <taxon>Dikarya</taxon>
        <taxon>Ascomycota</taxon>
        <taxon>Pezizomycotina</taxon>
        <taxon>Sordariomycetes</taxon>
        <taxon>Hypocreomycetidae</taxon>
        <taxon>Glomerellales</taxon>
        <taxon>Plectosphaerellaceae</taxon>
        <taxon>Verticillium</taxon>
    </lineage>
</organism>
<dbReference type="PANTHER" id="PTHR23061">
    <property type="entry name" value="DNA POLYMERASE 2 ALPHA 70 KDA SUBUNIT"/>
    <property type="match status" value="1"/>
</dbReference>
<dbReference type="EMBL" id="CVQI01036829">
    <property type="protein sequence ID" value="CRK47709.1"/>
    <property type="molecule type" value="Genomic_DNA"/>
</dbReference>
<dbReference type="Proteomes" id="UP000045706">
    <property type="component" value="Unassembled WGS sequence"/>
</dbReference>
<dbReference type="AlphaFoldDB" id="A0A0G4NMR1"/>
<comment type="subcellular location">
    <subcellularLocation>
        <location evidence="1">Nucleus</location>
    </subcellularLocation>
</comment>
<gene>
    <name evidence="3" type="ORF">BN1723_016776</name>
</gene>
<evidence type="ECO:0000313" key="4">
    <source>
        <dbReference type="Proteomes" id="UP000045706"/>
    </source>
</evidence>
<dbReference type="InterPro" id="IPR016722">
    <property type="entry name" value="DNA_pol_alpha_bsu"/>
</dbReference>
<evidence type="ECO:0000256" key="1">
    <source>
        <dbReference type="ARBA" id="ARBA00004123"/>
    </source>
</evidence>
<evidence type="ECO:0000256" key="2">
    <source>
        <dbReference type="ARBA" id="ARBA00023242"/>
    </source>
</evidence>
<dbReference type="GO" id="GO:0006270">
    <property type="term" value="P:DNA replication initiation"/>
    <property type="evidence" value="ECO:0007669"/>
    <property type="project" value="TreeGrafter"/>
</dbReference>
<name>A0A0G4NMR1_VERLO</name>
<evidence type="ECO:0008006" key="5">
    <source>
        <dbReference type="Google" id="ProtNLM"/>
    </source>
</evidence>
<dbReference type="Gene3D" id="3.60.21.60">
    <property type="match status" value="1"/>
</dbReference>
<evidence type="ECO:0000313" key="3">
    <source>
        <dbReference type="EMBL" id="CRK47709.1"/>
    </source>
</evidence>
<proteinExistence type="predicted"/>